<reference evidence="4" key="1">
    <citation type="submission" date="2011-07" db="EMBL/GenBank/DDBJ databases">
        <authorList>
            <consortium name="Caenorhabditis brenneri Sequencing and Analysis Consortium"/>
            <person name="Wilson R.K."/>
        </authorList>
    </citation>
    <scope>NUCLEOTIDE SEQUENCE [LARGE SCALE GENOMIC DNA]</scope>
    <source>
        <strain evidence="4">PB2801</strain>
    </source>
</reference>
<sequence length="242" mass="28362">MEEEVGDSNVFVMKIDGEPGDLHCMTCLKICNYAEGTFCCTKSRNLSLNEKRSESAFLMVCLQRHAIDQMVKALIADKEIVDTNGKCLFCRNNKQHEKDKWCAGRTKVQLYLSRLHKDEAKVDDYLEKYLEIRVDNRMKELKKVHERIEREMREYHTNDGKSEEEIQHILARQGRNARKTERKELMNLEHENEQIRGRLARKLASKKLESIDKIEKSCAPPPPTLEEFIHSQFEPDPDQTPR</sequence>
<dbReference type="OMA" id="KWCAGRT"/>
<dbReference type="eggNOG" id="ENOG502THNW">
    <property type="taxonomic scope" value="Eukaryota"/>
</dbReference>
<feature type="region of interest" description="Disordered" evidence="2">
    <location>
        <begin position="213"/>
        <end position="242"/>
    </location>
</feature>
<accession>G0MAI5</accession>
<organism evidence="4">
    <name type="scientific">Caenorhabditis brenneri</name>
    <name type="common">Nematode worm</name>
    <dbReference type="NCBI Taxonomy" id="135651"/>
    <lineage>
        <taxon>Eukaryota</taxon>
        <taxon>Metazoa</taxon>
        <taxon>Ecdysozoa</taxon>
        <taxon>Nematoda</taxon>
        <taxon>Chromadorea</taxon>
        <taxon>Rhabditida</taxon>
        <taxon>Rhabditina</taxon>
        <taxon>Rhabditomorpha</taxon>
        <taxon>Rhabditoidea</taxon>
        <taxon>Rhabditidae</taxon>
        <taxon>Peloderinae</taxon>
        <taxon>Caenorhabditis</taxon>
    </lineage>
</organism>
<evidence type="ECO:0000256" key="2">
    <source>
        <dbReference type="SAM" id="MobiDB-lite"/>
    </source>
</evidence>
<dbReference type="InParanoid" id="G0MAI5"/>
<dbReference type="HOGENOM" id="CLU_1166747_0_0_1"/>
<dbReference type="OrthoDB" id="5799058at2759"/>
<feature type="coiled-coil region" evidence="1">
    <location>
        <begin position="131"/>
        <end position="198"/>
    </location>
</feature>
<evidence type="ECO:0000313" key="3">
    <source>
        <dbReference type="EMBL" id="EGT40717.1"/>
    </source>
</evidence>
<dbReference type="EMBL" id="GL379788">
    <property type="protein sequence ID" value="EGT40717.1"/>
    <property type="molecule type" value="Genomic_DNA"/>
</dbReference>
<evidence type="ECO:0000313" key="4">
    <source>
        <dbReference type="Proteomes" id="UP000008068"/>
    </source>
</evidence>
<dbReference type="FunCoup" id="G0MAI5">
    <property type="interactions" value="1089"/>
</dbReference>
<dbReference type="Proteomes" id="UP000008068">
    <property type="component" value="Unassembled WGS sequence"/>
</dbReference>
<proteinExistence type="predicted"/>
<gene>
    <name evidence="3" type="ORF">CAEBREN_20711</name>
</gene>
<keyword evidence="4" id="KW-1185">Reference proteome</keyword>
<evidence type="ECO:0000256" key="1">
    <source>
        <dbReference type="SAM" id="Coils"/>
    </source>
</evidence>
<dbReference type="AlphaFoldDB" id="G0MAI5"/>
<name>G0MAI5_CAEBE</name>
<keyword evidence="1" id="KW-0175">Coiled coil</keyword>
<protein>
    <submittedName>
        <fullName evidence="3">Uncharacterized protein</fullName>
    </submittedName>
</protein>